<feature type="chain" id="PRO_5035326151" description="Apple domain-containing protein" evidence="1">
    <location>
        <begin position="29"/>
        <end position="945"/>
    </location>
</feature>
<feature type="domain" description="Apple" evidence="2">
    <location>
        <begin position="340"/>
        <end position="372"/>
    </location>
</feature>
<gene>
    <name evidence="3" type="ORF">DGAL_LOCUS5511</name>
</gene>
<feature type="signal peptide" evidence="1">
    <location>
        <begin position="1"/>
        <end position="28"/>
    </location>
</feature>
<dbReference type="Proteomes" id="UP000789390">
    <property type="component" value="Unassembled WGS sequence"/>
</dbReference>
<sequence>MKTTNNLVLGSTIVLCIVLVIRQQSVYGLEWNNGGRGSKWQLNCDFSGQEIERIEATGDKCSDLCIASINCTHFHHASDGYCHLKNAPLETESTFSSDGACGFVPWKFEPEQDHWNGESAGAKWLTYCDFVGHDIGQERSSADHCGGMCLNNPECTHFRHDGVFCKLKKAPLTTLRTAVKDGVCGYIPSRDLNNMKNNTKDSQDFCESATISVMKTTDLPAVCKFVFCAILVITQHQSANGQNWNGDAIKWQLNCDFPGHDIEKISSTGDKCSDLCIASINCTHFHHASDGYCHLKNAPLETESTFSSDGACGFVPWKFEPGRDHWNGARSGVKWLIFCDFVGHDIGQEPSSADHCGGICLNNPECTHFRHDGEFCHVKKAPLTTLRTAVKNGFCGYIPSRDFPSPDLPKNGCSNNKLQLIFIFTAATMSVMKTTDLPALSKFVFCAILVIMQHQFVNGQNWNNGARDVKWRMHCNFPSQEIERIEATGDRCGSLCIASRECTHFDHANDGYCHLKKAPLSTRPTLTTEGMCGYVPWKFEPGRDHWNVARSDVKWLDDCDFFGHDIGRERSSAELCGDVCLKNPECNHFRHVGEFCYVKKAPLTTPRTAVNGGICGYISSRDFGSDKNQQVGQNWNDGARDVKWRMHCNFPGQEIERIEATGDRCGSLCIASRECTHFDHANDGYCHLKKALLSTSPTLTTEGMCGFVPWKFEPGRDHWNVARSGVKWLNDCDFFGHDIGRERSSAELCGDVCLKNPECNHFRFSGDGFCYVKKAPLTTSRSATDGGATSTPSDNQELVSKIKSQIESAFQSGRMKFQSMQDTEDRLVTNNIVVLAGSSSALNSLVFHTTHESQKINHGALIDVYTAEDIVNSPRLISSSVVRDASNQFHEINTNWVAQFGQFLDHDLTQTVESKMSLRTKEHRVLPAKRAIHRQDSRPSRMFAH</sequence>
<feature type="domain" description="Apple" evidence="2">
    <location>
        <begin position="560"/>
        <end position="593"/>
    </location>
</feature>
<proteinExistence type="predicted"/>
<dbReference type="Gene3D" id="3.50.4.10">
    <property type="entry name" value="Hepatocyte Growth Factor"/>
    <property type="match status" value="3"/>
</dbReference>
<comment type="caution">
    <text evidence="3">The sequence shown here is derived from an EMBL/GenBank/DDBJ whole genome shotgun (WGS) entry which is preliminary data.</text>
</comment>
<evidence type="ECO:0000313" key="4">
    <source>
        <dbReference type="Proteomes" id="UP000789390"/>
    </source>
</evidence>
<feature type="domain" description="Apple" evidence="2">
    <location>
        <begin position="733"/>
        <end position="771"/>
    </location>
</feature>
<evidence type="ECO:0000256" key="1">
    <source>
        <dbReference type="SAM" id="SignalP"/>
    </source>
</evidence>
<reference evidence="3" key="1">
    <citation type="submission" date="2021-11" db="EMBL/GenBank/DDBJ databases">
        <authorList>
            <person name="Schell T."/>
        </authorList>
    </citation>
    <scope>NUCLEOTIDE SEQUENCE</scope>
    <source>
        <strain evidence="3">M5</strain>
    </source>
</reference>
<keyword evidence="1" id="KW-0732">Signal</keyword>
<dbReference type="Pfam" id="PF03098">
    <property type="entry name" value="An_peroxidase"/>
    <property type="match status" value="1"/>
</dbReference>
<evidence type="ECO:0000313" key="3">
    <source>
        <dbReference type="EMBL" id="CAH0102983.1"/>
    </source>
</evidence>
<organism evidence="3 4">
    <name type="scientific">Daphnia galeata</name>
    <dbReference type="NCBI Taxonomy" id="27404"/>
    <lineage>
        <taxon>Eukaryota</taxon>
        <taxon>Metazoa</taxon>
        <taxon>Ecdysozoa</taxon>
        <taxon>Arthropoda</taxon>
        <taxon>Crustacea</taxon>
        <taxon>Branchiopoda</taxon>
        <taxon>Diplostraca</taxon>
        <taxon>Cladocera</taxon>
        <taxon>Anomopoda</taxon>
        <taxon>Daphniidae</taxon>
        <taxon>Daphnia</taxon>
    </lineage>
</organism>
<feature type="domain" description="Apple" evidence="2">
    <location>
        <begin position="45"/>
        <end position="82"/>
    </location>
</feature>
<dbReference type="OrthoDB" id="6349658at2759"/>
<protein>
    <recommendedName>
        <fullName evidence="2">Apple domain-containing protein</fullName>
    </recommendedName>
</protein>
<dbReference type="AlphaFoldDB" id="A0A8J2RK27"/>
<feature type="domain" description="Apple" evidence="2">
    <location>
        <begin position="129"/>
        <end position="160"/>
    </location>
</feature>
<feature type="domain" description="Apple" evidence="2">
    <location>
        <begin position="649"/>
        <end position="686"/>
    </location>
</feature>
<keyword evidence="4" id="KW-1185">Reference proteome</keyword>
<dbReference type="EMBL" id="CAKKLH010000101">
    <property type="protein sequence ID" value="CAH0102983.1"/>
    <property type="molecule type" value="Genomic_DNA"/>
</dbReference>
<dbReference type="InterPro" id="IPR019791">
    <property type="entry name" value="Haem_peroxidase_animal"/>
</dbReference>
<evidence type="ECO:0000259" key="2">
    <source>
        <dbReference type="Pfam" id="PF14295"/>
    </source>
</evidence>
<dbReference type="Pfam" id="PF14295">
    <property type="entry name" value="PAN_4"/>
    <property type="match status" value="7"/>
</dbReference>
<accession>A0A8J2RK27</accession>
<feature type="domain" description="Apple" evidence="2">
    <location>
        <begin position="256"/>
        <end position="293"/>
    </location>
</feature>
<dbReference type="Gene3D" id="1.10.640.10">
    <property type="entry name" value="Haem peroxidase domain superfamily, animal type"/>
    <property type="match status" value="1"/>
</dbReference>
<dbReference type="InterPro" id="IPR003609">
    <property type="entry name" value="Pan_app"/>
</dbReference>
<name>A0A8J2RK27_9CRUS</name>
<dbReference type="InterPro" id="IPR037120">
    <property type="entry name" value="Haem_peroxidase_sf_animal"/>
</dbReference>